<dbReference type="Pfam" id="PF01740">
    <property type="entry name" value="STAS"/>
    <property type="match status" value="1"/>
</dbReference>
<reference evidence="6" key="1">
    <citation type="submission" date="2021-05" db="EMBL/GenBank/DDBJ databases">
        <title>Direct Submission.</title>
        <authorList>
            <person name="Li K."/>
            <person name="Gao J."/>
        </authorList>
    </citation>
    <scope>NUCLEOTIDE SEQUENCE [LARGE SCALE GENOMIC DNA]</scope>
    <source>
        <strain evidence="6">HDS12</strain>
    </source>
</reference>
<dbReference type="EMBL" id="CP074132">
    <property type="protein sequence ID" value="QUX27667.1"/>
    <property type="molecule type" value="Genomic_DNA"/>
</dbReference>
<proteinExistence type="inferred from homology"/>
<comment type="similarity">
    <text evidence="1 2">Belongs to the anti-sigma-factor antagonist family.</text>
</comment>
<dbReference type="InterPro" id="IPR002645">
    <property type="entry name" value="STAS_dom"/>
</dbReference>
<dbReference type="SUPFAM" id="SSF52091">
    <property type="entry name" value="SpoIIaa-like"/>
    <property type="match status" value="1"/>
</dbReference>
<organism evidence="5 6">
    <name type="scientific">Nocardiopsis akebiae</name>
    <dbReference type="NCBI Taxonomy" id="2831968"/>
    <lineage>
        <taxon>Bacteria</taxon>
        <taxon>Bacillati</taxon>
        <taxon>Actinomycetota</taxon>
        <taxon>Actinomycetes</taxon>
        <taxon>Streptosporangiales</taxon>
        <taxon>Nocardiopsidaceae</taxon>
        <taxon>Nocardiopsis</taxon>
    </lineage>
</organism>
<gene>
    <name evidence="5" type="ORF">KGD83_20530</name>
</gene>
<evidence type="ECO:0000313" key="5">
    <source>
        <dbReference type="EMBL" id="QUX27667.1"/>
    </source>
</evidence>
<dbReference type="Pfam" id="PF19457">
    <property type="entry name" value="DUF5994"/>
    <property type="match status" value="1"/>
</dbReference>
<name>A0ABX8C2L1_9ACTN</name>
<feature type="domain" description="STAS" evidence="4">
    <location>
        <begin position="198"/>
        <end position="296"/>
    </location>
</feature>
<protein>
    <recommendedName>
        <fullName evidence="2">Anti-sigma factor antagonist</fullName>
    </recommendedName>
</protein>
<evidence type="ECO:0000256" key="1">
    <source>
        <dbReference type="ARBA" id="ARBA00009013"/>
    </source>
</evidence>
<dbReference type="InterPro" id="IPR046036">
    <property type="entry name" value="DUF5994"/>
</dbReference>
<dbReference type="InterPro" id="IPR003658">
    <property type="entry name" value="Anti-sigma_ant"/>
</dbReference>
<dbReference type="Proteomes" id="UP000678016">
    <property type="component" value="Chromosome"/>
</dbReference>
<sequence>MAPFTQHPPTVSDTPPSVPRLRLNSTPYRGAVLDGGWWPRSGDPVAELPGLVLALDAHRGTVHGLELGVTGWRTRPELLAVAGRAVHLSWSLDMPADLLVAVACNGSRTRLLVVPPGTGAFTASSALDLAALATNTARASEVMGVASMLPPPPRTAPETDWESEGGLLHEAEGTARTSRRPRSAEAAPREEHNGPRQVLVRVRGEIDLATVPSYRDDLFDALRADADRVVVDLSGVTFFSAAGVSLLAAAWMRAEALGVDLRLAAPSEQVRRVLGIIGMHELSPVYATTEEAMLDSRR</sequence>
<evidence type="ECO:0000313" key="6">
    <source>
        <dbReference type="Proteomes" id="UP000678016"/>
    </source>
</evidence>
<evidence type="ECO:0000259" key="4">
    <source>
        <dbReference type="PROSITE" id="PS50801"/>
    </source>
</evidence>
<dbReference type="RefSeq" id="WP_212640724.1">
    <property type="nucleotide sequence ID" value="NZ_CP074132.1"/>
</dbReference>
<dbReference type="InterPro" id="IPR036513">
    <property type="entry name" value="STAS_dom_sf"/>
</dbReference>
<dbReference type="Gene3D" id="3.30.750.24">
    <property type="entry name" value="STAS domain"/>
    <property type="match status" value="1"/>
</dbReference>
<accession>A0ABX8C2L1</accession>
<dbReference type="CDD" id="cd07043">
    <property type="entry name" value="STAS_anti-anti-sigma_factors"/>
    <property type="match status" value="1"/>
</dbReference>
<evidence type="ECO:0000256" key="2">
    <source>
        <dbReference type="RuleBase" id="RU003749"/>
    </source>
</evidence>
<dbReference type="PANTHER" id="PTHR33495:SF2">
    <property type="entry name" value="ANTI-SIGMA FACTOR ANTAGONIST TM_1081-RELATED"/>
    <property type="match status" value="1"/>
</dbReference>
<dbReference type="PANTHER" id="PTHR33495">
    <property type="entry name" value="ANTI-SIGMA FACTOR ANTAGONIST TM_1081-RELATED-RELATED"/>
    <property type="match status" value="1"/>
</dbReference>
<keyword evidence="6" id="KW-1185">Reference proteome</keyword>
<feature type="region of interest" description="Disordered" evidence="3">
    <location>
        <begin position="1"/>
        <end position="21"/>
    </location>
</feature>
<feature type="region of interest" description="Disordered" evidence="3">
    <location>
        <begin position="168"/>
        <end position="196"/>
    </location>
</feature>
<dbReference type="NCBIfam" id="TIGR00377">
    <property type="entry name" value="ant_ant_sig"/>
    <property type="match status" value="1"/>
</dbReference>
<evidence type="ECO:0000256" key="3">
    <source>
        <dbReference type="SAM" id="MobiDB-lite"/>
    </source>
</evidence>
<dbReference type="PROSITE" id="PS50801">
    <property type="entry name" value="STAS"/>
    <property type="match status" value="1"/>
</dbReference>